<dbReference type="AlphaFoldDB" id="A0A8H4VR08"/>
<accession>A0A8H4VR08</accession>
<organism evidence="3 4">
    <name type="scientific">Agrocybe pediades</name>
    <dbReference type="NCBI Taxonomy" id="84607"/>
    <lineage>
        <taxon>Eukaryota</taxon>
        <taxon>Fungi</taxon>
        <taxon>Dikarya</taxon>
        <taxon>Basidiomycota</taxon>
        <taxon>Agaricomycotina</taxon>
        <taxon>Agaricomycetes</taxon>
        <taxon>Agaricomycetidae</taxon>
        <taxon>Agaricales</taxon>
        <taxon>Agaricineae</taxon>
        <taxon>Strophariaceae</taxon>
        <taxon>Agrocybe</taxon>
    </lineage>
</organism>
<dbReference type="EMBL" id="JAACJL010000031">
    <property type="protein sequence ID" value="KAF4616904.1"/>
    <property type="molecule type" value="Genomic_DNA"/>
</dbReference>
<evidence type="ECO:0000259" key="2">
    <source>
        <dbReference type="Pfam" id="PF00646"/>
    </source>
</evidence>
<dbReference type="SUPFAM" id="SSF52047">
    <property type="entry name" value="RNI-like"/>
    <property type="match status" value="1"/>
</dbReference>
<sequence length="447" mass="50345">MYSRGLSTRARPRSQCHMPRHTSLRHGLATPLTTPLDGIRKIISGTKPLPDLPSELHELIVDNLEGEDDALKQCALTCRSFRHSAQKNIFKSIVFDFSNDCNPVEQFLNTILGPSPQIANYVERLTIQDHGFLGIDDTDTDHKPIERDDSLPLVFPLLTNLVDLTLGQDAMGFNFSLLKPSSQSTIMAKCDSLRSLTLLQINDVPMRILNHLQGLETLNLDEATQLKPCHIKHMKLADRYLKNIIFTSVYPSFMARRFGAGSLESLSIDMNRRGRTALPLADSEAVKWLIRGNAESLKVLDVRISGNVPVTLDNDEPMFDVSKMPLLEEFALGGVVCNCETDQNWTPTIDMGWLARHLETIPTGKRLKRITLRPAILGAYLITEDSLDFERLKYFENLIVEKLLSQTESFSIDFWIWEQIGETEPAKELLQKCLPTVQALGVLHLNS</sequence>
<dbReference type="Pfam" id="PF00646">
    <property type="entry name" value="F-box"/>
    <property type="match status" value="1"/>
</dbReference>
<keyword evidence="4" id="KW-1185">Reference proteome</keyword>
<protein>
    <recommendedName>
        <fullName evidence="2">F-box domain-containing protein</fullName>
    </recommendedName>
</protein>
<dbReference type="Proteomes" id="UP000521872">
    <property type="component" value="Unassembled WGS sequence"/>
</dbReference>
<evidence type="ECO:0000313" key="4">
    <source>
        <dbReference type="Proteomes" id="UP000521872"/>
    </source>
</evidence>
<feature type="compositionally biased region" description="Basic residues" evidence="1">
    <location>
        <begin position="10"/>
        <end position="22"/>
    </location>
</feature>
<reference evidence="3 4" key="1">
    <citation type="submission" date="2019-12" db="EMBL/GenBank/DDBJ databases">
        <authorList>
            <person name="Floudas D."/>
            <person name="Bentzer J."/>
            <person name="Ahren D."/>
            <person name="Johansson T."/>
            <person name="Persson P."/>
            <person name="Tunlid A."/>
        </authorList>
    </citation>
    <scope>NUCLEOTIDE SEQUENCE [LARGE SCALE GENOMIC DNA]</scope>
    <source>
        <strain evidence="3 4">CBS 102.39</strain>
    </source>
</reference>
<dbReference type="SUPFAM" id="SSF81383">
    <property type="entry name" value="F-box domain"/>
    <property type="match status" value="1"/>
</dbReference>
<feature type="domain" description="F-box" evidence="2">
    <location>
        <begin position="49"/>
        <end position="91"/>
    </location>
</feature>
<name>A0A8H4VR08_9AGAR</name>
<dbReference type="InterPro" id="IPR036047">
    <property type="entry name" value="F-box-like_dom_sf"/>
</dbReference>
<feature type="region of interest" description="Disordered" evidence="1">
    <location>
        <begin position="1"/>
        <end position="22"/>
    </location>
</feature>
<dbReference type="InterPro" id="IPR001810">
    <property type="entry name" value="F-box_dom"/>
</dbReference>
<proteinExistence type="predicted"/>
<evidence type="ECO:0000256" key="1">
    <source>
        <dbReference type="SAM" id="MobiDB-lite"/>
    </source>
</evidence>
<comment type="caution">
    <text evidence="3">The sequence shown here is derived from an EMBL/GenBank/DDBJ whole genome shotgun (WGS) entry which is preliminary data.</text>
</comment>
<gene>
    <name evidence="3" type="ORF">D9613_008745</name>
</gene>
<evidence type="ECO:0000313" key="3">
    <source>
        <dbReference type="EMBL" id="KAF4616904.1"/>
    </source>
</evidence>